<sequence length="85" mass="9367">MGITKALMTCLLVVVLTVSLFNHNVLTSGAEIEKISFDHCNNLCTDTYGWFECQNDCGEAGYAGWGECASRSPKEPKRCCCQPKK</sequence>
<keyword evidence="6" id="KW-0732">Signal</keyword>
<dbReference type="InterPro" id="IPR056373">
    <property type="entry name" value="Defensin-like_dom"/>
</dbReference>
<dbReference type="EMBL" id="OU466857">
    <property type="protein sequence ID" value="CAH2038396.1"/>
    <property type="molecule type" value="Genomic_DNA"/>
</dbReference>
<reference evidence="8 9" key="1">
    <citation type="submission" date="2022-03" db="EMBL/GenBank/DDBJ databases">
        <authorList>
            <person name="Nunn A."/>
            <person name="Chopra R."/>
            <person name="Nunn A."/>
            <person name="Contreras Garrido A."/>
        </authorList>
    </citation>
    <scope>NUCLEOTIDE SEQUENCE [LARGE SCALE GENOMIC DNA]</scope>
</reference>
<keyword evidence="2" id="KW-0929">Antimicrobial</keyword>
<evidence type="ECO:0000313" key="9">
    <source>
        <dbReference type="Proteomes" id="UP000836841"/>
    </source>
</evidence>
<gene>
    <name evidence="8" type="ORF">TAV2_LOCUS2303</name>
</gene>
<feature type="signal peptide" evidence="6">
    <location>
        <begin position="1"/>
        <end position="27"/>
    </location>
</feature>
<evidence type="ECO:0000313" key="8">
    <source>
        <dbReference type="EMBL" id="CAH2038396.1"/>
    </source>
</evidence>
<keyword evidence="4" id="KW-0611">Plant defense</keyword>
<evidence type="ECO:0000256" key="2">
    <source>
        <dbReference type="ARBA" id="ARBA00022529"/>
    </source>
</evidence>
<dbReference type="Pfam" id="PF24552">
    <property type="entry name" value="Defensin"/>
    <property type="match status" value="1"/>
</dbReference>
<evidence type="ECO:0000256" key="4">
    <source>
        <dbReference type="ARBA" id="ARBA00022821"/>
    </source>
</evidence>
<evidence type="ECO:0000256" key="5">
    <source>
        <dbReference type="ARBA" id="ARBA00023157"/>
    </source>
</evidence>
<dbReference type="GO" id="GO:0050832">
    <property type="term" value="P:defense response to fungus"/>
    <property type="evidence" value="ECO:0007669"/>
    <property type="project" value="UniProtKB-KW"/>
</dbReference>
<proteinExistence type="inferred from homology"/>
<keyword evidence="3" id="KW-0295">Fungicide</keyword>
<feature type="chain" id="PRO_5043684240" description="Defensin-like domain-containing protein" evidence="6">
    <location>
        <begin position="28"/>
        <end position="85"/>
    </location>
</feature>
<accession>A0AAU9RHS5</accession>
<protein>
    <recommendedName>
        <fullName evidence="7">Defensin-like domain-containing protein</fullName>
    </recommendedName>
</protein>
<feature type="domain" description="Defensin-like" evidence="7">
    <location>
        <begin position="38"/>
        <end position="83"/>
    </location>
</feature>
<evidence type="ECO:0000256" key="1">
    <source>
        <dbReference type="ARBA" id="ARBA00006722"/>
    </source>
</evidence>
<dbReference type="GO" id="GO:0031640">
    <property type="term" value="P:killing of cells of another organism"/>
    <property type="evidence" value="ECO:0007669"/>
    <property type="project" value="UniProtKB-KW"/>
</dbReference>
<organism evidence="8 9">
    <name type="scientific">Thlaspi arvense</name>
    <name type="common">Field penny-cress</name>
    <dbReference type="NCBI Taxonomy" id="13288"/>
    <lineage>
        <taxon>Eukaryota</taxon>
        <taxon>Viridiplantae</taxon>
        <taxon>Streptophyta</taxon>
        <taxon>Embryophyta</taxon>
        <taxon>Tracheophyta</taxon>
        <taxon>Spermatophyta</taxon>
        <taxon>Magnoliopsida</taxon>
        <taxon>eudicotyledons</taxon>
        <taxon>Gunneridae</taxon>
        <taxon>Pentapetalae</taxon>
        <taxon>rosids</taxon>
        <taxon>malvids</taxon>
        <taxon>Brassicales</taxon>
        <taxon>Brassicaceae</taxon>
        <taxon>Thlaspideae</taxon>
        <taxon>Thlaspi</taxon>
    </lineage>
</organism>
<evidence type="ECO:0000256" key="6">
    <source>
        <dbReference type="SAM" id="SignalP"/>
    </source>
</evidence>
<comment type="similarity">
    <text evidence="1">Belongs to the DEFL family.</text>
</comment>
<evidence type="ECO:0000256" key="3">
    <source>
        <dbReference type="ARBA" id="ARBA00022577"/>
    </source>
</evidence>
<keyword evidence="9" id="KW-1185">Reference proteome</keyword>
<evidence type="ECO:0000259" key="7">
    <source>
        <dbReference type="Pfam" id="PF24552"/>
    </source>
</evidence>
<name>A0AAU9RHS5_THLAR</name>
<keyword evidence="5" id="KW-1015">Disulfide bond</keyword>
<dbReference type="Proteomes" id="UP000836841">
    <property type="component" value="Chromosome 1"/>
</dbReference>
<dbReference type="AlphaFoldDB" id="A0AAU9RHS5"/>